<protein>
    <submittedName>
        <fullName evidence="3">Ferrous iron transport protein B</fullName>
    </submittedName>
</protein>
<dbReference type="InterPro" id="IPR050860">
    <property type="entry name" value="FeoB_GTPase"/>
</dbReference>
<keyword evidence="2" id="KW-0812">Transmembrane</keyword>
<evidence type="ECO:0000256" key="2">
    <source>
        <dbReference type="SAM" id="Phobius"/>
    </source>
</evidence>
<proteinExistence type="predicted"/>
<name>A0A1J5R6W5_9ZZZZ</name>
<accession>A0A1J5R6W5</accession>
<organism evidence="3">
    <name type="scientific">mine drainage metagenome</name>
    <dbReference type="NCBI Taxonomy" id="410659"/>
    <lineage>
        <taxon>unclassified sequences</taxon>
        <taxon>metagenomes</taxon>
        <taxon>ecological metagenomes</taxon>
    </lineage>
</organism>
<feature type="region of interest" description="Disordered" evidence="1">
    <location>
        <begin position="167"/>
        <end position="187"/>
    </location>
</feature>
<comment type="caution">
    <text evidence="3">The sequence shown here is derived from an EMBL/GenBank/DDBJ whole genome shotgun (WGS) entry which is preliminary data.</text>
</comment>
<dbReference type="GO" id="GO:0015093">
    <property type="term" value="F:ferrous iron transmembrane transporter activity"/>
    <property type="evidence" value="ECO:0007669"/>
    <property type="project" value="TreeGrafter"/>
</dbReference>
<dbReference type="EMBL" id="MLJW01000542">
    <property type="protein sequence ID" value="OIQ85459.1"/>
    <property type="molecule type" value="Genomic_DNA"/>
</dbReference>
<dbReference type="GO" id="GO:0005886">
    <property type="term" value="C:plasma membrane"/>
    <property type="evidence" value="ECO:0007669"/>
    <property type="project" value="TreeGrafter"/>
</dbReference>
<feature type="transmembrane region" description="Helical" evidence="2">
    <location>
        <begin position="75"/>
        <end position="98"/>
    </location>
</feature>
<feature type="transmembrane region" description="Helical" evidence="2">
    <location>
        <begin position="38"/>
        <end position="63"/>
    </location>
</feature>
<dbReference type="PANTHER" id="PTHR43185:SF1">
    <property type="entry name" value="FE(2+) TRANSPORTER FEOB"/>
    <property type="match status" value="1"/>
</dbReference>
<sequence>MPENAAALGGALLDPLDLRALGAPRDAAAASGASASTLAALAAGFTPLSAFAYLVFVLLYVPCASTMGALRREVGWRWMAFSVAYGVGLAWCSATVVYQLGSFGAHPRASTAWIALCMAAFVALAWVLRRHGRRITAAAGTRLGDAAPSSPGSSCSHCSGCGGCASAAPRPRPQRAASRCSSRSASAPLLLNQCAS</sequence>
<gene>
    <name evidence="3" type="primary">feoB_9</name>
    <name evidence="3" type="ORF">GALL_326910</name>
</gene>
<dbReference type="PANTHER" id="PTHR43185">
    <property type="entry name" value="FERROUS IRON TRANSPORT PROTEIN B"/>
    <property type="match status" value="1"/>
</dbReference>
<feature type="transmembrane region" description="Helical" evidence="2">
    <location>
        <begin position="110"/>
        <end position="128"/>
    </location>
</feature>
<dbReference type="AlphaFoldDB" id="A0A1J5R6W5"/>
<evidence type="ECO:0000313" key="3">
    <source>
        <dbReference type="EMBL" id="OIQ85459.1"/>
    </source>
</evidence>
<keyword evidence="2" id="KW-0472">Membrane</keyword>
<keyword evidence="2" id="KW-1133">Transmembrane helix</keyword>
<evidence type="ECO:0000256" key="1">
    <source>
        <dbReference type="SAM" id="MobiDB-lite"/>
    </source>
</evidence>
<reference evidence="3" key="1">
    <citation type="submission" date="2016-10" db="EMBL/GenBank/DDBJ databases">
        <title>Sequence of Gallionella enrichment culture.</title>
        <authorList>
            <person name="Poehlein A."/>
            <person name="Muehling M."/>
            <person name="Daniel R."/>
        </authorList>
    </citation>
    <scope>NUCLEOTIDE SEQUENCE</scope>
</reference>